<dbReference type="InterPro" id="IPR009332">
    <property type="entry name" value="Med22"/>
</dbReference>
<evidence type="ECO:0000256" key="5">
    <source>
        <dbReference type="ARBA" id="ARBA00023242"/>
    </source>
</evidence>
<keyword evidence="7" id="KW-1185">Reference proteome</keyword>
<comment type="subcellular location">
    <subcellularLocation>
        <location evidence="1">Nucleus</location>
    </subcellularLocation>
</comment>
<dbReference type="GO" id="GO:0006357">
    <property type="term" value="P:regulation of transcription by RNA polymerase II"/>
    <property type="evidence" value="ECO:0007669"/>
    <property type="project" value="InterPro"/>
</dbReference>
<dbReference type="Pfam" id="PF06179">
    <property type="entry name" value="Med22"/>
    <property type="match status" value="1"/>
</dbReference>
<evidence type="ECO:0000256" key="1">
    <source>
        <dbReference type="ARBA" id="ARBA00004123"/>
    </source>
</evidence>
<evidence type="ECO:0000256" key="3">
    <source>
        <dbReference type="ARBA" id="ARBA00023015"/>
    </source>
</evidence>
<reference evidence="6 7" key="1">
    <citation type="submission" date="2019-10" db="EMBL/GenBank/DDBJ databases">
        <authorList>
            <person name="Palmer J.M."/>
        </authorList>
    </citation>
    <scope>NUCLEOTIDE SEQUENCE [LARGE SCALE GENOMIC DNA]</scope>
    <source>
        <strain evidence="6 7">TWF696</strain>
    </source>
</reference>
<dbReference type="AlphaFoldDB" id="A0AAV9UJ77"/>
<name>A0AAV9UJ77_9PEZI</name>
<dbReference type="EMBL" id="JAVHNQ010000007">
    <property type="protein sequence ID" value="KAK6341332.1"/>
    <property type="molecule type" value="Genomic_DNA"/>
</dbReference>
<keyword evidence="5" id="KW-0539">Nucleus</keyword>
<evidence type="ECO:0000256" key="4">
    <source>
        <dbReference type="ARBA" id="ARBA00023163"/>
    </source>
</evidence>
<gene>
    <name evidence="6" type="ORF">TWF696_008411</name>
</gene>
<dbReference type="PANTHER" id="PTHR12434:SF6">
    <property type="entry name" value="MEDIATOR OF RNA POLYMERASE II TRANSCRIPTION SUBUNIT 22"/>
    <property type="match status" value="1"/>
</dbReference>
<dbReference type="Gene3D" id="6.10.280.160">
    <property type="entry name" value="Mediator of RNA polymerase II transcription subunit 22"/>
    <property type="match status" value="1"/>
</dbReference>
<keyword evidence="3" id="KW-0805">Transcription regulation</keyword>
<sequence length="136" mass="15010">MENPGYTAPSQQSTALSRINAYQTNLLLRFQNIIELATEDTQDLTMAATQAHQIQVHTASMVKTVEDLLTLTRALKEAWLFGQMGEDVADDANGATTANGKDKQDVEEDAKVVIDWLKNKIREGNVEEYTGHDTAA</sequence>
<accession>A0AAV9UJ77</accession>
<evidence type="ECO:0000256" key="2">
    <source>
        <dbReference type="ARBA" id="ARBA00005942"/>
    </source>
</evidence>
<evidence type="ECO:0000313" key="6">
    <source>
        <dbReference type="EMBL" id="KAK6341332.1"/>
    </source>
</evidence>
<comment type="similarity">
    <text evidence="2">Belongs to the Mediator complex subunit 22 family.</text>
</comment>
<dbReference type="PANTHER" id="PTHR12434">
    <property type="entry name" value="MEDIATOR OF RNA POLYMERASE II TRANSCRIPTION SUBUNIT 22"/>
    <property type="match status" value="1"/>
</dbReference>
<keyword evidence="4" id="KW-0804">Transcription</keyword>
<organism evidence="6 7">
    <name type="scientific">Orbilia brochopaga</name>
    <dbReference type="NCBI Taxonomy" id="3140254"/>
    <lineage>
        <taxon>Eukaryota</taxon>
        <taxon>Fungi</taxon>
        <taxon>Dikarya</taxon>
        <taxon>Ascomycota</taxon>
        <taxon>Pezizomycotina</taxon>
        <taxon>Orbiliomycetes</taxon>
        <taxon>Orbiliales</taxon>
        <taxon>Orbiliaceae</taxon>
        <taxon>Orbilia</taxon>
    </lineage>
</organism>
<proteinExistence type="inferred from homology"/>
<protein>
    <submittedName>
        <fullName evidence="6">Uncharacterized protein</fullName>
    </submittedName>
</protein>
<evidence type="ECO:0000313" key="7">
    <source>
        <dbReference type="Proteomes" id="UP001375240"/>
    </source>
</evidence>
<comment type="caution">
    <text evidence="6">The sequence shown here is derived from an EMBL/GenBank/DDBJ whole genome shotgun (WGS) entry which is preliminary data.</text>
</comment>
<dbReference type="GO" id="GO:0003712">
    <property type="term" value="F:transcription coregulator activity"/>
    <property type="evidence" value="ECO:0007669"/>
    <property type="project" value="InterPro"/>
</dbReference>
<dbReference type="Proteomes" id="UP001375240">
    <property type="component" value="Unassembled WGS sequence"/>
</dbReference>
<dbReference type="GO" id="GO:0016592">
    <property type="term" value="C:mediator complex"/>
    <property type="evidence" value="ECO:0007669"/>
    <property type="project" value="InterPro"/>
</dbReference>